<dbReference type="GO" id="GO:0004222">
    <property type="term" value="F:metalloendopeptidase activity"/>
    <property type="evidence" value="ECO:0007669"/>
    <property type="project" value="InterPro"/>
</dbReference>
<name>A0AA88VTX6_9ASTE</name>
<dbReference type="GO" id="GO:0008270">
    <property type="term" value="F:zinc ion binding"/>
    <property type="evidence" value="ECO:0007669"/>
    <property type="project" value="InterPro"/>
</dbReference>
<evidence type="ECO:0000256" key="2">
    <source>
        <dbReference type="ARBA" id="ARBA00022723"/>
    </source>
</evidence>
<feature type="active site" evidence="5">
    <location>
        <position position="83"/>
    </location>
</feature>
<comment type="caution">
    <text evidence="8">The sequence shown here is derived from an EMBL/GenBank/DDBJ whole genome shotgun (WGS) entry which is preliminary data.</text>
</comment>
<evidence type="ECO:0000256" key="6">
    <source>
        <dbReference type="PIRSR" id="PIRSR621190-2"/>
    </source>
</evidence>
<proteinExistence type="predicted"/>
<dbReference type="InterPro" id="IPR006026">
    <property type="entry name" value="Peptidase_Metallo"/>
</dbReference>
<dbReference type="InterPro" id="IPR001818">
    <property type="entry name" value="Pept_M10_metallopeptidase"/>
</dbReference>
<feature type="binding site" evidence="6">
    <location>
        <position position="82"/>
    </location>
    <ligand>
        <name>Zn(2+)</name>
        <dbReference type="ChEBI" id="CHEBI:29105"/>
        <label>2</label>
        <note>catalytic</note>
    </ligand>
</feature>
<dbReference type="InterPro" id="IPR021190">
    <property type="entry name" value="Pept_M10A"/>
</dbReference>
<evidence type="ECO:0000313" key="8">
    <source>
        <dbReference type="EMBL" id="KAK3013883.1"/>
    </source>
</evidence>
<organism evidence="8 9">
    <name type="scientific">Escallonia herrerae</name>
    <dbReference type="NCBI Taxonomy" id="1293975"/>
    <lineage>
        <taxon>Eukaryota</taxon>
        <taxon>Viridiplantae</taxon>
        <taxon>Streptophyta</taxon>
        <taxon>Embryophyta</taxon>
        <taxon>Tracheophyta</taxon>
        <taxon>Spermatophyta</taxon>
        <taxon>Magnoliopsida</taxon>
        <taxon>eudicotyledons</taxon>
        <taxon>Gunneridae</taxon>
        <taxon>Pentapetalae</taxon>
        <taxon>asterids</taxon>
        <taxon>campanulids</taxon>
        <taxon>Escalloniales</taxon>
        <taxon>Escalloniaceae</taxon>
        <taxon>Escallonia</taxon>
    </lineage>
</organism>
<dbReference type="PRINTS" id="PR00138">
    <property type="entry name" value="MATRIXIN"/>
</dbReference>
<dbReference type="GO" id="GO:0030198">
    <property type="term" value="P:extracellular matrix organization"/>
    <property type="evidence" value="ECO:0007669"/>
    <property type="project" value="TreeGrafter"/>
</dbReference>
<dbReference type="PANTHER" id="PTHR10201:SF268">
    <property type="entry name" value="PEPTIDASE METALLOPEPTIDASE DOMAIN-CONTAINING PROTEIN"/>
    <property type="match status" value="1"/>
</dbReference>
<dbReference type="EMBL" id="JAVXUP010001263">
    <property type="protein sequence ID" value="KAK3013883.1"/>
    <property type="molecule type" value="Genomic_DNA"/>
</dbReference>
<keyword evidence="9" id="KW-1185">Reference proteome</keyword>
<feature type="binding site" evidence="6">
    <location>
        <position position="57"/>
    </location>
    <ligand>
        <name>Zn(2+)</name>
        <dbReference type="ChEBI" id="CHEBI:29105"/>
        <label>1</label>
    </ligand>
</feature>
<dbReference type="Proteomes" id="UP001188597">
    <property type="component" value="Unassembled WGS sequence"/>
</dbReference>
<evidence type="ECO:0000256" key="5">
    <source>
        <dbReference type="PIRSR" id="PIRSR621190-1"/>
    </source>
</evidence>
<dbReference type="Pfam" id="PF00413">
    <property type="entry name" value="Peptidase_M10"/>
    <property type="match status" value="1"/>
</dbReference>
<feature type="binding site" evidence="6">
    <location>
        <position position="62"/>
    </location>
    <ligand>
        <name>Ca(2+)</name>
        <dbReference type="ChEBI" id="CHEBI:29108"/>
        <label>1</label>
    </ligand>
</feature>
<accession>A0AA88VTX6</accession>
<feature type="binding site" evidence="6">
    <location>
        <position position="92"/>
    </location>
    <ligand>
        <name>Zn(2+)</name>
        <dbReference type="ChEBI" id="CHEBI:29105"/>
        <label>2</label>
        <note>catalytic</note>
    </ligand>
</feature>
<keyword evidence="6" id="KW-0106">Calcium</keyword>
<evidence type="ECO:0000256" key="1">
    <source>
        <dbReference type="ARBA" id="ARBA00022670"/>
    </source>
</evidence>
<dbReference type="SUPFAM" id="SSF55486">
    <property type="entry name" value="Metalloproteases ('zincins'), catalytic domain"/>
    <property type="match status" value="1"/>
</dbReference>
<dbReference type="GO" id="GO:0006508">
    <property type="term" value="P:proteolysis"/>
    <property type="evidence" value="ECO:0007669"/>
    <property type="project" value="UniProtKB-KW"/>
</dbReference>
<feature type="domain" description="Peptidase metallopeptidase" evidence="7">
    <location>
        <begin position="4"/>
        <end position="123"/>
    </location>
</feature>
<feature type="binding site" evidence="6">
    <location>
        <position position="40"/>
    </location>
    <ligand>
        <name>Ca(2+)</name>
        <dbReference type="ChEBI" id="CHEBI:29108"/>
        <label>3</label>
    </ligand>
</feature>
<feature type="binding site" evidence="6">
    <location>
        <position position="39"/>
    </location>
    <ligand>
        <name>Ca(2+)</name>
        <dbReference type="ChEBI" id="CHEBI:29108"/>
        <label>3</label>
    </ligand>
</feature>
<dbReference type="Gene3D" id="3.40.390.10">
    <property type="entry name" value="Collagenase (Catalytic Domain)"/>
    <property type="match status" value="1"/>
</dbReference>
<dbReference type="GO" id="GO:0030574">
    <property type="term" value="P:collagen catabolic process"/>
    <property type="evidence" value="ECO:0007669"/>
    <property type="project" value="TreeGrafter"/>
</dbReference>
<reference evidence="8" key="1">
    <citation type="submission" date="2022-12" db="EMBL/GenBank/DDBJ databases">
        <title>Draft genome assemblies for two species of Escallonia (Escalloniales).</title>
        <authorList>
            <person name="Chanderbali A."/>
            <person name="Dervinis C."/>
            <person name="Anghel I."/>
            <person name="Soltis D."/>
            <person name="Soltis P."/>
            <person name="Zapata F."/>
        </authorList>
    </citation>
    <scope>NUCLEOTIDE SEQUENCE</scope>
    <source>
        <strain evidence="8">UCBG64.0493</strain>
        <tissue evidence="8">Leaf</tissue>
    </source>
</reference>
<evidence type="ECO:0000259" key="7">
    <source>
        <dbReference type="SMART" id="SM00235"/>
    </source>
</evidence>
<feature type="binding site" evidence="6">
    <location>
        <position position="32"/>
    </location>
    <ligand>
        <name>Zn(2+)</name>
        <dbReference type="ChEBI" id="CHEBI:29105"/>
        <label>1</label>
    </ligand>
</feature>
<feature type="binding site" evidence="6">
    <location>
        <position position="47"/>
    </location>
    <ligand>
        <name>Zn(2+)</name>
        <dbReference type="ChEBI" id="CHEBI:29105"/>
        <label>1</label>
    </ligand>
</feature>
<feature type="binding site" evidence="6">
    <location>
        <position position="59"/>
    </location>
    <ligand>
        <name>Ca(2+)</name>
        <dbReference type="ChEBI" id="CHEBI:29108"/>
        <label>3</label>
    </ligand>
</feature>
<dbReference type="SMART" id="SM00235">
    <property type="entry name" value="ZnMc"/>
    <property type="match status" value="1"/>
</dbReference>
<feature type="binding site" evidence="6">
    <location>
        <position position="100"/>
    </location>
    <ligand>
        <name>Zn(2+)</name>
        <dbReference type="ChEBI" id="CHEBI:29105"/>
        <label>2</label>
        <note>catalytic</note>
    </ligand>
</feature>
<feature type="binding site" evidence="6">
    <location>
        <position position="86"/>
    </location>
    <ligand>
        <name>Zn(2+)</name>
        <dbReference type="ChEBI" id="CHEBI:29105"/>
        <label>2</label>
        <note>catalytic</note>
    </ligand>
</feature>
<dbReference type="InterPro" id="IPR024079">
    <property type="entry name" value="MetalloPept_cat_dom_sf"/>
</dbReference>
<dbReference type="PANTHER" id="PTHR10201">
    <property type="entry name" value="MATRIX METALLOPROTEINASE"/>
    <property type="match status" value="1"/>
</dbReference>
<keyword evidence="4 6" id="KW-0862">Zinc</keyword>
<keyword evidence="1" id="KW-0645">Protease</keyword>
<gene>
    <name evidence="8" type="ORF">RJ639_009280</name>
</gene>
<dbReference type="AlphaFoldDB" id="A0AA88VTX6"/>
<evidence type="ECO:0000256" key="3">
    <source>
        <dbReference type="ARBA" id="ARBA00022801"/>
    </source>
</evidence>
<evidence type="ECO:0000313" key="9">
    <source>
        <dbReference type="Proteomes" id="UP001188597"/>
    </source>
</evidence>
<dbReference type="GO" id="GO:0031012">
    <property type="term" value="C:extracellular matrix"/>
    <property type="evidence" value="ECO:0007669"/>
    <property type="project" value="InterPro"/>
</dbReference>
<keyword evidence="3" id="KW-0378">Hydrolase</keyword>
<evidence type="ECO:0000256" key="4">
    <source>
        <dbReference type="ARBA" id="ARBA00022833"/>
    </source>
</evidence>
<feature type="binding site" evidence="6">
    <location>
        <position position="30"/>
    </location>
    <ligand>
        <name>Zn(2+)</name>
        <dbReference type="ChEBI" id="CHEBI:29105"/>
        <label>1</label>
    </ligand>
</feature>
<feature type="binding site" evidence="6">
    <location>
        <position position="20"/>
    </location>
    <ligand>
        <name>Ca(2+)</name>
        <dbReference type="ChEBI" id="CHEBI:29108"/>
        <label>2</label>
    </ligand>
</feature>
<comment type="cofactor">
    <cofactor evidence="6">
        <name>Zn(2+)</name>
        <dbReference type="ChEBI" id="CHEBI:29105"/>
    </cofactor>
    <text evidence="6">Binds 2 Zn(2+) ions per subunit.</text>
</comment>
<comment type="cofactor">
    <cofactor evidence="6">
        <name>Ca(2+)</name>
        <dbReference type="ChEBI" id="CHEBI:29108"/>
    </cofactor>
    <text evidence="6">Can bind about 5 Ca(2+) ions per subunit.</text>
</comment>
<feature type="binding site" evidence="6">
    <location>
        <position position="62"/>
    </location>
    <ligand>
        <name>Ca(2+)</name>
        <dbReference type="ChEBI" id="CHEBI:29108"/>
        <label>3</label>
    </ligand>
</feature>
<sequence length="131" mass="14761">MARCQRFYVRGGSWGRAGADIEIGFYRGDHGDGFNFEFDGKFRILAHAFPPENGYFHYDADESWSVNPKGDTEVDLESVAVHEFGHLLGLGHSLDQSAIMFSEISYGVIKRICNLTIFKGYKPCTLKSGQW</sequence>
<protein>
    <recommendedName>
        <fullName evidence="7">Peptidase metallopeptidase domain-containing protein</fullName>
    </recommendedName>
</protein>
<keyword evidence="2 6" id="KW-0479">Metal-binding</keyword>